<comment type="caution">
    <text evidence="2">The sequence shown here is derived from an EMBL/GenBank/DDBJ whole genome shotgun (WGS) entry which is preliminary data.</text>
</comment>
<protein>
    <recommendedName>
        <fullName evidence="1">BRCT domain-containing protein</fullName>
    </recommendedName>
</protein>
<sequence length="476" mass="56300">MNSEIWNNKRFLLSGFEENDENNLIRKKYIENNGGRVLELNSDIMDDDVDYLICNYSKGYRYRHTNIDYQKLRTPFWMWLSVNDEWNYSLEWHPFFRPNGNFKYNILKGFQIYIIGYSKTMGGFNNREKSPKYIRKKDDIGILVSFIETQMGARVILNDDNKNENESNDDNNLVKVPLKESVTKLALICNCEEFEGEIIDKVREKNNIQTIVNLEWLFDCYEEGRIVSYKKYIYNSKGDKEQREEEKKRINTGSEKESNTSVANIKYKMIISHQVYLKHIEIYNIMMRIKNIEYIEVGRPSREVTKIIQNMDEKNGLNFDENTVLVLVFNDSMEEQDFWYDLVHILEESVLFNIKLASKEKKDKILHHFQIMRIINDPEDFINKLIGYEENIMPLIDKLGSKVGYSLPSFISDLLKSESEFLDTVLKLTDFENVTGLSGFVEYSNDNPMDIVNLNRSKAIKRFDSFEKEFSTIKFS</sequence>
<dbReference type="EMBL" id="JIBK01000054">
    <property type="protein sequence ID" value="POM85578.1"/>
    <property type="molecule type" value="Genomic_DNA"/>
</dbReference>
<dbReference type="VEuPathDB" id="CryptoDB:CmeUKMEL1_18120"/>
<keyword evidence="3" id="KW-1185">Reference proteome</keyword>
<evidence type="ECO:0000313" key="2">
    <source>
        <dbReference type="EMBL" id="POM85578.1"/>
    </source>
</evidence>
<name>A0A2P4Z696_9CRYT</name>
<proteinExistence type="predicted"/>
<accession>A0A2P4Z696</accession>
<reference evidence="2 3" key="1">
    <citation type="submission" date="2014-04" db="EMBL/GenBank/DDBJ databases">
        <title>Comparative Genomics of Cryptosporidium Species.</title>
        <authorList>
            <person name="Silva J.C."/>
            <person name="Su Q."/>
            <person name="Chalmers R."/>
            <person name="Chibucos M.C."/>
            <person name="Elwin K."/>
            <person name="Godinez A."/>
            <person name="Guo F."/>
            <person name="Huynh K."/>
            <person name="Orvis J."/>
            <person name="Ott S."/>
            <person name="Sadzewicz L."/>
            <person name="Sengamalay N."/>
            <person name="Shetty A."/>
            <person name="Sun M."/>
            <person name="Tallon L."/>
            <person name="Xiao L."/>
            <person name="Zhang H."/>
            <person name="Fraser C.M."/>
            <person name="Zhu G."/>
            <person name="Kissinger J."/>
            <person name="Widmer G."/>
        </authorList>
    </citation>
    <scope>NUCLEOTIDE SEQUENCE [LARGE SCALE GENOMIC DNA]</scope>
    <source>
        <strain evidence="2 3">UKMEL1</strain>
    </source>
</reference>
<dbReference type="SUPFAM" id="SSF52113">
    <property type="entry name" value="BRCT domain"/>
    <property type="match status" value="1"/>
</dbReference>
<evidence type="ECO:0000313" key="3">
    <source>
        <dbReference type="Proteomes" id="UP000236928"/>
    </source>
</evidence>
<evidence type="ECO:0000259" key="1">
    <source>
        <dbReference type="PROSITE" id="PS50172"/>
    </source>
</evidence>
<dbReference type="AlphaFoldDB" id="A0A2P4Z696"/>
<gene>
    <name evidence="2" type="ORF">CmeUKMEL1_18120</name>
</gene>
<organism evidence="2 3">
    <name type="scientific">Cryptosporidium meleagridis</name>
    <dbReference type="NCBI Taxonomy" id="93969"/>
    <lineage>
        <taxon>Eukaryota</taxon>
        <taxon>Sar</taxon>
        <taxon>Alveolata</taxon>
        <taxon>Apicomplexa</taxon>
        <taxon>Conoidasida</taxon>
        <taxon>Coccidia</taxon>
        <taxon>Eucoccidiorida</taxon>
        <taxon>Eimeriorina</taxon>
        <taxon>Cryptosporidiidae</taxon>
        <taxon>Cryptosporidium</taxon>
    </lineage>
</organism>
<dbReference type="PROSITE" id="PS50172">
    <property type="entry name" value="BRCT"/>
    <property type="match status" value="1"/>
</dbReference>
<dbReference type="Proteomes" id="UP000236928">
    <property type="component" value="Unassembled WGS sequence"/>
</dbReference>
<dbReference type="InterPro" id="IPR001357">
    <property type="entry name" value="BRCT_dom"/>
</dbReference>
<dbReference type="Gene3D" id="3.40.50.10190">
    <property type="entry name" value="BRCT domain"/>
    <property type="match status" value="2"/>
</dbReference>
<dbReference type="OrthoDB" id="340020at2759"/>
<dbReference type="InterPro" id="IPR036420">
    <property type="entry name" value="BRCT_dom_sf"/>
</dbReference>
<feature type="domain" description="BRCT" evidence="1">
    <location>
        <begin position="187"/>
        <end position="234"/>
    </location>
</feature>